<evidence type="ECO:0000313" key="3">
    <source>
        <dbReference type="Proteomes" id="UP000237000"/>
    </source>
</evidence>
<feature type="compositionally biased region" description="Basic and acidic residues" evidence="1">
    <location>
        <begin position="1"/>
        <end position="10"/>
    </location>
</feature>
<feature type="region of interest" description="Disordered" evidence="1">
    <location>
        <begin position="1"/>
        <end position="23"/>
    </location>
</feature>
<accession>A0A2P5BS10</accession>
<organism evidence="2 3">
    <name type="scientific">Trema orientale</name>
    <name type="common">Charcoal tree</name>
    <name type="synonym">Celtis orientalis</name>
    <dbReference type="NCBI Taxonomy" id="63057"/>
    <lineage>
        <taxon>Eukaryota</taxon>
        <taxon>Viridiplantae</taxon>
        <taxon>Streptophyta</taxon>
        <taxon>Embryophyta</taxon>
        <taxon>Tracheophyta</taxon>
        <taxon>Spermatophyta</taxon>
        <taxon>Magnoliopsida</taxon>
        <taxon>eudicotyledons</taxon>
        <taxon>Gunneridae</taxon>
        <taxon>Pentapetalae</taxon>
        <taxon>rosids</taxon>
        <taxon>fabids</taxon>
        <taxon>Rosales</taxon>
        <taxon>Cannabaceae</taxon>
        <taxon>Trema</taxon>
    </lineage>
</organism>
<sequence length="53" mass="5947">VGKATRDQGKQRAVWPRPSVTRDLSTQNPKLLVVWAMLQGVLNHFSCLQAIQC</sequence>
<dbReference type="EMBL" id="JXTC01000471">
    <property type="protein sequence ID" value="PON51550.1"/>
    <property type="molecule type" value="Genomic_DNA"/>
</dbReference>
<reference evidence="3" key="1">
    <citation type="submission" date="2016-06" db="EMBL/GenBank/DDBJ databases">
        <title>Parallel loss of symbiosis genes in relatives of nitrogen-fixing non-legume Parasponia.</title>
        <authorList>
            <person name="Van Velzen R."/>
            <person name="Holmer R."/>
            <person name="Bu F."/>
            <person name="Rutten L."/>
            <person name="Van Zeijl A."/>
            <person name="Liu W."/>
            <person name="Santuari L."/>
            <person name="Cao Q."/>
            <person name="Sharma T."/>
            <person name="Shen D."/>
            <person name="Roswanjaya Y."/>
            <person name="Wardhani T."/>
            <person name="Kalhor M.S."/>
            <person name="Jansen J."/>
            <person name="Van den Hoogen J."/>
            <person name="Gungor B."/>
            <person name="Hartog M."/>
            <person name="Hontelez J."/>
            <person name="Verver J."/>
            <person name="Yang W.-C."/>
            <person name="Schijlen E."/>
            <person name="Repin R."/>
            <person name="Schilthuizen M."/>
            <person name="Schranz E."/>
            <person name="Heidstra R."/>
            <person name="Miyata K."/>
            <person name="Fedorova E."/>
            <person name="Kohlen W."/>
            <person name="Bisseling T."/>
            <person name="Smit S."/>
            <person name="Geurts R."/>
        </authorList>
    </citation>
    <scope>NUCLEOTIDE SEQUENCE [LARGE SCALE GENOMIC DNA]</scope>
    <source>
        <strain evidence="3">cv. RG33-2</strain>
    </source>
</reference>
<proteinExistence type="predicted"/>
<comment type="caution">
    <text evidence="2">The sequence shown here is derived from an EMBL/GenBank/DDBJ whole genome shotgun (WGS) entry which is preliminary data.</text>
</comment>
<keyword evidence="3" id="KW-1185">Reference proteome</keyword>
<evidence type="ECO:0000256" key="1">
    <source>
        <dbReference type="SAM" id="MobiDB-lite"/>
    </source>
</evidence>
<protein>
    <submittedName>
        <fullName evidence="2">Uncharacterized protein</fullName>
    </submittedName>
</protein>
<feature type="non-terminal residue" evidence="2">
    <location>
        <position position="1"/>
    </location>
</feature>
<evidence type="ECO:0000313" key="2">
    <source>
        <dbReference type="EMBL" id="PON51550.1"/>
    </source>
</evidence>
<dbReference type="Proteomes" id="UP000237000">
    <property type="component" value="Unassembled WGS sequence"/>
</dbReference>
<name>A0A2P5BS10_TREOI</name>
<dbReference type="AlphaFoldDB" id="A0A2P5BS10"/>
<gene>
    <name evidence="2" type="ORF">TorRG33x02_311040</name>
</gene>
<dbReference type="InParanoid" id="A0A2P5BS10"/>